<dbReference type="GO" id="GO:0005737">
    <property type="term" value="C:cytoplasm"/>
    <property type="evidence" value="ECO:0007669"/>
    <property type="project" value="TreeGrafter"/>
</dbReference>
<evidence type="ECO:0008006" key="5">
    <source>
        <dbReference type="Google" id="ProtNLM"/>
    </source>
</evidence>
<dbReference type="InterPro" id="IPR015267">
    <property type="entry name" value="PPP4R2"/>
</dbReference>
<comment type="caution">
    <text evidence="3">The sequence shown here is derived from an EMBL/GenBank/DDBJ whole genome shotgun (WGS) entry which is preliminary data.</text>
</comment>
<feature type="region of interest" description="Disordered" evidence="2">
    <location>
        <begin position="49"/>
        <end position="124"/>
    </location>
</feature>
<sequence>MAEMDIETADDILQQLAENGSMDYSAWPRLLPVVVSRIEKNARTMFRIPSFARQPPRPQAPSPRSSVPLPSSDTIEPPASSDDAPSSSQDKENANPSSSPTAASKAPASASNTSLPLRPREEQPESDVVLPAFLAAQLDEITSTLKDGFPRYPPLTIQRLAELVLQPTRNYRSLVAYLHALDRVVHVTSSANAYPLPPAVPDMSAMSVLANGVGSSSSAAGPSGTNSNSAAAANNVGSDEALGGALLTPIPWLARRANGMAGSSEDGSSDAGSSSPLSVGSGQGGSGNSGNTPQLSHMQLQSQPQSQPQTQSSSSQHSQSQQSQRQVSGLEAQVRTESTETIEGPNGIGSIETVSVSVNGIPSMGAMGAGGRGVTQGELLRQEQRAGVVPVSQLARQQQALQQAQAQGGSSAGAGDEDDIMDDDHNDTPDDAEEEEVPHARGPEEIGPADTGPQPSSSNFHVGPEMQGIDVEAAVGRTQLKSPPPASGASAESAEDAGAMDVVPQSPKREAEDDLESGTSKRVKEDGQTEETGGKEQEKKDEEKKGEEVEGEGEGEKKDAEGDVVLSDPPEPTEEEKGEEQQKAEETQAESAQIEEGKDL</sequence>
<feature type="compositionally biased region" description="Basic and acidic residues" evidence="2">
    <location>
        <begin position="522"/>
        <end position="561"/>
    </location>
</feature>
<keyword evidence="4" id="KW-1185">Reference proteome</keyword>
<feature type="region of interest" description="Disordered" evidence="2">
    <location>
        <begin position="212"/>
        <end position="232"/>
    </location>
</feature>
<reference evidence="4" key="1">
    <citation type="journal article" date="2023" name="Mol. Phylogenet. Evol.">
        <title>Genome-scale phylogeny and comparative genomics of the fungal order Sordariales.</title>
        <authorList>
            <person name="Hensen N."/>
            <person name="Bonometti L."/>
            <person name="Westerberg I."/>
            <person name="Brannstrom I.O."/>
            <person name="Guillou S."/>
            <person name="Cros-Aarteil S."/>
            <person name="Calhoun S."/>
            <person name="Haridas S."/>
            <person name="Kuo A."/>
            <person name="Mondo S."/>
            <person name="Pangilinan J."/>
            <person name="Riley R."/>
            <person name="LaButti K."/>
            <person name="Andreopoulos B."/>
            <person name="Lipzen A."/>
            <person name="Chen C."/>
            <person name="Yan M."/>
            <person name="Daum C."/>
            <person name="Ng V."/>
            <person name="Clum A."/>
            <person name="Steindorff A."/>
            <person name="Ohm R.A."/>
            <person name="Martin F."/>
            <person name="Silar P."/>
            <person name="Natvig D.O."/>
            <person name="Lalanne C."/>
            <person name="Gautier V."/>
            <person name="Ament-Velasquez S.L."/>
            <person name="Kruys A."/>
            <person name="Hutchinson M.I."/>
            <person name="Powell A.J."/>
            <person name="Barry K."/>
            <person name="Miller A.N."/>
            <person name="Grigoriev I.V."/>
            <person name="Debuchy R."/>
            <person name="Gladieux P."/>
            <person name="Hiltunen Thoren M."/>
            <person name="Johannesson H."/>
        </authorList>
    </citation>
    <scope>NUCLEOTIDE SEQUENCE [LARGE SCALE GENOMIC DNA]</scope>
    <source>
        <strain evidence="4">CBS 340.73</strain>
    </source>
</reference>
<dbReference type="GO" id="GO:0005634">
    <property type="term" value="C:nucleus"/>
    <property type="evidence" value="ECO:0007669"/>
    <property type="project" value="TreeGrafter"/>
</dbReference>
<dbReference type="GO" id="GO:0019888">
    <property type="term" value="F:protein phosphatase regulator activity"/>
    <property type="evidence" value="ECO:0007669"/>
    <property type="project" value="InterPro"/>
</dbReference>
<organism evidence="3 4">
    <name type="scientific">Diplogelasinospora grovesii</name>
    <dbReference type="NCBI Taxonomy" id="303347"/>
    <lineage>
        <taxon>Eukaryota</taxon>
        <taxon>Fungi</taxon>
        <taxon>Dikarya</taxon>
        <taxon>Ascomycota</taxon>
        <taxon>Pezizomycotina</taxon>
        <taxon>Sordariomycetes</taxon>
        <taxon>Sordariomycetidae</taxon>
        <taxon>Sordariales</taxon>
        <taxon>Diplogelasinosporaceae</taxon>
        <taxon>Diplogelasinospora</taxon>
    </lineage>
</organism>
<name>A0AAN6N4B9_9PEZI</name>
<evidence type="ECO:0000256" key="2">
    <source>
        <dbReference type="SAM" id="MobiDB-lite"/>
    </source>
</evidence>
<feature type="compositionally biased region" description="Low complexity" evidence="2">
    <location>
        <begin position="392"/>
        <end position="409"/>
    </location>
</feature>
<dbReference type="PANTHER" id="PTHR16487:SF0">
    <property type="entry name" value="PROTEIN PHOSPHATASE 4 REGULATORY SUBUNIT 2-RELATED"/>
    <property type="match status" value="1"/>
</dbReference>
<evidence type="ECO:0000313" key="4">
    <source>
        <dbReference type="Proteomes" id="UP001303473"/>
    </source>
</evidence>
<dbReference type="EMBL" id="MU853820">
    <property type="protein sequence ID" value="KAK3938935.1"/>
    <property type="molecule type" value="Genomic_DNA"/>
</dbReference>
<proteinExistence type="inferred from homology"/>
<accession>A0AAN6N4B9</accession>
<feature type="region of interest" description="Disordered" evidence="2">
    <location>
        <begin position="259"/>
        <end position="349"/>
    </location>
</feature>
<dbReference type="PANTHER" id="PTHR16487">
    <property type="entry name" value="PPP4R2-RELATED PROTEIN"/>
    <property type="match status" value="1"/>
</dbReference>
<feature type="compositionally biased region" description="Acidic residues" evidence="2">
    <location>
        <begin position="415"/>
        <end position="436"/>
    </location>
</feature>
<feature type="compositionally biased region" description="Low complexity" evidence="2">
    <location>
        <begin position="62"/>
        <end position="114"/>
    </location>
</feature>
<evidence type="ECO:0000313" key="3">
    <source>
        <dbReference type="EMBL" id="KAK3938935.1"/>
    </source>
</evidence>
<dbReference type="AlphaFoldDB" id="A0AAN6N4B9"/>
<feature type="compositionally biased region" description="Low complexity" evidence="2">
    <location>
        <begin position="259"/>
        <end position="280"/>
    </location>
</feature>
<comment type="similarity">
    <text evidence="1">Belongs to the PPP4R2 family.</text>
</comment>
<feature type="region of interest" description="Disordered" evidence="2">
    <location>
        <begin position="384"/>
        <end position="600"/>
    </location>
</feature>
<evidence type="ECO:0000256" key="1">
    <source>
        <dbReference type="ARBA" id="ARBA00009207"/>
    </source>
</evidence>
<dbReference type="GO" id="GO:0030289">
    <property type="term" value="C:protein phosphatase 4 complex"/>
    <property type="evidence" value="ECO:0007669"/>
    <property type="project" value="InterPro"/>
</dbReference>
<feature type="compositionally biased region" description="Low complexity" evidence="2">
    <location>
        <begin position="487"/>
        <end position="499"/>
    </location>
</feature>
<protein>
    <recommendedName>
        <fullName evidence="5">Protein phosphatase 4 core regulatory subunit R2</fullName>
    </recommendedName>
</protein>
<dbReference type="Proteomes" id="UP001303473">
    <property type="component" value="Unassembled WGS sequence"/>
</dbReference>
<feature type="compositionally biased region" description="Low complexity" evidence="2">
    <location>
        <begin position="294"/>
        <end position="328"/>
    </location>
</feature>
<gene>
    <name evidence="3" type="ORF">QBC46DRAFT_156202</name>
</gene>
<dbReference type="Pfam" id="PF09184">
    <property type="entry name" value="PPP4R2"/>
    <property type="match status" value="1"/>
</dbReference>